<dbReference type="EMBL" id="CAEZTR010000001">
    <property type="protein sequence ID" value="CAB4563002.1"/>
    <property type="molecule type" value="Genomic_DNA"/>
</dbReference>
<proteinExistence type="predicted"/>
<protein>
    <submittedName>
        <fullName evidence="3">Unannotated protein</fullName>
    </submittedName>
</protein>
<keyword evidence="1" id="KW-0456">Lyase</keyword>
<dbReference type="InterPro" id="IPR006680">
    <property type="entry name" value="Amidohydro-rel"/>
</dbReference>
<dbReference type="InterPro" id="IPR032466">
    <property type="entry name" value="Metal_Hydrolase"/>
</dbReference>
<dbReference type="GO" id="GO:0016831">
    <property type="term" value="F:carboxy-lyase activity"/>
    <property type="evidence" value="ECO:0007669"/>
    <property type="project" value="InterPro"/>
</dbReference>
<dbReference type="GO" id="GO:0016787">
    <property type="term" value="F:hydrolase activity"/>
    <property type="evidence" value="ECO:0007669"/>
    <property type="project" value="InterPro"/>
</dbReference>
<dbReference type="Gene3D" id="3.20.20.140">
    <property type="entry name" value="Metal-dependent hydrolases"/>
    <property type="match status" value="1"/>
</dbReference>
<dbReference type="PANTHER" id="PTHR21240">
    <property type="entry name" value="2-AMINO-3-CARBOXYLMUCONATE-6-SEMIALDEHYDE DECARBOXYLASE"/>
    <property type="match status" value="1"/>
</dbReference>
<evidence type="ECO:0000259" key="2">
    <source>
        <dbReference type="Pfam" id="PF04909"/>
    </source>
</evidence>
<dbReference type="SUPFAM" id="SSF51556">
    <property type="entry name" value="Metallo-dependent hydrolases"/>
    <property type="match status" value="1"/>
</dbReference>
<dbReference type="PANTHER" id="PTHR21240:SF19">
    <property type="entry name" value="CATALYTIC_ HYDROLASE"/>
    <property type="match status" value="1"/>
</dbReference>
<evidence type="ECO:0000256" key="1">
    <source>
        <dbReference type="ARBA" id="ARBA00023239"/>
    </source>
</evidence>
<sequence>MPRVRTSDARNPCERLLMAYPEGIGAIDLMIGFPFRDKKAVYEYLQGGIKDKGSDDLAMPAGYMFKDVPEEAAEEVDPIDFTFTEMDKYGVSAGLFGLTDTSREAKKRHPGRVFFSLEVDPNDITGAVRKIRDANESDGLSAVTTFPAGCLPQVPVSDRRYYPIYQTCIDLDIPIISNAGIPGPRFPAECQHVMHFDQVCYDFPELKIVMRHGAEPWEALAVKLMLKWPGLYYMPSAFAPKHYPKAILDYANSRGSDKIMYAGYFPAGLTLERIFTEMKNVPLKDSVWPKFLRENAMKLFKMDGVP</sequence>
<reference evidence="3" key="1">
    <citation type="submission" date="2020-05" db="EMBL/GenBank/DDBJ databases">
        <authorList>
            <person name="Chiriac C."/>
            <person name="Salcher M."/>
            <person name="Ghai R."/>
            <person name="Kavagutti S V."/>
        </authorList>
    </citation>
    <scope>NUCLEOTIDE SEQUENCE</scope>
</reference>
<dbReference type="InterPro" id="IPR032465">
    <property type="entry name" value="ACMSD"/>
</dbReference>
<organism evidence="3">
    <name type="scientific">freshwater metagenome</name>
    <dbReference type="NCBI Taxonomy" id="449393"/>
    <lineage>
        <taxon>unclassified sequences</taxon>
        <taxon>metagenomes</taxon>
        <taxon>ecological metagenomes</taxon>
    </lineage>
</organism>
<dbReference type="AlphaFoldDB" id="A0A6J6DFY9"/>
<feature type="domain" description="Amidohydrolase-related" evidence="2">
    <location>
        <begin position="81"/>
        <end position="301"/>
    </location>
</feature>
<gene>
    <name evidence="3" type="ORF">UFOPK1711_00043</name>
</gene>
<dbReference type="Pfam" id="PF04909">
    <property type="entry name" value="Amidohydro_2"/>
    <property type="match status" value="1"/>
</dbReference>
<name>A0A6J6DFY9_9ZZZZ</name>
<evidence type="ECO:0000313" key="3">
    <source>
        <dbReference type="EMBL" id="CAB4563002.1"/>
    </source>
</evidence>
<accession>A0A6J6DFY9</accession>